<evidence type="ECO:0000256" key="5">
    <source>
        <dbReference type="SAM" id="Phobius"/>
    </source>
</evidence>
<dbReference type="GO" id="GO:0004497">
    <property type="term" value="F:monooxygenase activity"/>
    <property type="evidence" value="ECO:0007669"/>
    <property type="project" value="UniProtKB-ARBA"/>
</dbReference>
<evidence type="ECO:0000313" key="7">
    <source>
        <dbReference type="EMBL" id="TVZ05373.1"/>
    </source>
</evidence>
<gene>
    <name evidence="7" type="ORF">EAS64_12475</name>
</gene>
<dbReference type="Gene3D" id="2.102.10.10">
    <property type="entry name" value="Rieske [2Fe-2S] iron-sulphur domain"/>
    <property type="match status" value="1"/>
</dbReference>
<dbReference type="Pfam" id="PF00355">
    <property type="entry name" value="Rieske"/>
    <property type="match status" value="1"/>
</dbReference>
<dbReference type="InterPro" id="IPR036922">
    <property type="entry name" value="Rieske_2Fe-2S_sf"/>
</dbReference>
<dbReference type="InterPro" id="IPR019251">
    <property type="entry name" value="DUF2231_TM"/>
</dbReference>
<evidence type="ECO:0000256" key="1">
    <source>
        <dbReference type="ARBA" id="ARBA00022714"/>
    </source>
</evidence>
<dbReference type="Pfam" id="PF09990">
    <property type="entry name" value="DUF2231"/>
    <property type="match status" value="1"/>
</dbReference>
<keyword evidence="2" id="KW-0479">Metal-binding</keyword>
<dbReference type="GO" id="GO:0016705">
    <property type="term" value="F:oxidoreductase activity, acting on paired donors, with incorporation or reduction of molecular oxygen"/>
    <property type="evidence" value="ECO:0007669"/>
    <property type="project" value="UniProtKB-ARBA"/>
</dbReference>
<dbReference type="RefSeq" id="WP_145853076.1">
    <property type="nucleotide sequence ID" value="NZ_RPFW01000002.1"/>
</dbReference>
<feature type="transmembrane region" description="Helical" evidence="5">
    <location>
        <begin position="183"/>
        <end position="204"/>
    </location>
</feature>
<dbReference type="AlphaFoldDB" id="A0A6P2C769"/>
<keyword evidence="5" id="KW-1133">Transmembrane helix</keyword>
<evidence type="ECO:0000256" key="3">
    <source>
        <dbReference type="ARBA" id="ARBA00023004"/>
    </source>
</evidence>
<dbReference type="PANTHER" id="PTHR21496">
    <property type="entry name" value="FERREDOXIN-RELATED"/>
    <property type="match status" value="1"/>
</dbReference>
<evidence type="ECO:0000313" key="8">
    <source>
        <dbReference type="Proteomes" id="UP000460272"/>
    </source>
</evidence>
<accession>A0A6P2C769</accession>
<keyword evidence="5" id="KW-0812">Transmembrane</keyword>
<comment type="caution">
    <text evidence="7">The sequence shown here is derived from an EMBL/GenBank/DDBJ whole genome shotgun (WGS) entry which is preliminary data.</text>
</comment>
<protein>
    <submittedName>
        <fullName evidence="7">Non-heme iron oxygenase ferredoxin subunit</fullName>
    </submittedName>
</protein>
<keyword evidence="8" id="KW-1185">Reference proteome</keyword>
<reference evidence="7 8" key="1">
    <citation type="submission" date="2018-11" db="EMBL/GenBank/DDBJ databases">
        <title>Trebonia kvetii gen.nov., sp.nov., a novel acidophilic actinobacterium, and proposal of the new actinobacterial family Treboniaceae fam. nov.</title>
        <authorList>
            <person name="Rapoport D."/>
            <person name="Sagova-Mareckova M."/>
            <person name="Sedlacek I."/>
            <person name="Provaznik J."/>
            <person name="Kralova S."/>
            <person name="Pavlinic D."/>
            <person name="Benes V."/>
            <person name="Kopecky J."/>
        </authorList>
    </citation>
    <scope>NUCLEOTIDE SEQUENCE [LARGE SCALE GENOMIC DNA]</scope>
    <source>
        <strain evidence="7 8">15Tr583</strain>
    </source>
</reference>
<keyword evidence="3" id="KW-0408">Iron</keyword>
<evidence type="ECO:0000256" key="4">
    <source>
        <dbReference type="ARBA" id="ARBA00023014"/>
    </source>
</evidence>
<dbReference type="SUPFAM" id="SSF50022">
    <property type="entry name" value="ISP domain"/>
    <property type="match status" value="1"/>
</dbReference>
<keyword evidence="5" id="KW-0472">Membrane</keyword>
<dbReference type="CDD" id="cd03528">
    <property type="entry name" value="Rieske_RO_ferredoxin"/>
    <property type="match status" value="1"/>
</dbReference>
<organism evidence="7 8">
    <name type="scientific">Trebonia kvetii</name>
    <dbReference type="NCBI Taxonomy" id="2480626"/>
    <lineage>
        <taxon>Bacteria</taxon>
        <taxon>Bacillati</taxon>
        <taxon>Actinomycetota</taxon>
        <taxon>Actinomycetes</taxon>
        <taxon>Streptosporangiales</taxon>
        <taxon>Treboniaceae</taxon>
        <taxon>Trebonia</taxon>
    </lineage>
</organism>
<dbReference type="EMBL" id="RPFW01000002">
    <property type="protein sequence ID" value="TVZ05373.1"/>
    <property type="molecule type" value="Genomic_DNA"/>
</dbReference>
<evidence type="ECO:0000259" key="6">
    <source>
        <dbReference type="PROSITE" id="PS51296"/>
    </source>
</evidence>
<keyword evidence="4" id="KW-0411">Iron-sulfur</keyword>
<dbReference type="InterPro" id="IPR017941">
    <property type="entry name" value="Rieske_2Fe-2S"/>
</dbReference>
<sequence>MRTGSGQADDLTAVGQQAEPAVSSLCAATRLVTWHSDLAAWVDRLGWLRTLSDRLTAVLGPVRERHQDNLAVELLHGGRWAGHPLHPALSDLPIGLWAGVMVLDAMDRDPAPRRGIDAAGKLSAAGIIAAGATALTGLNDWTVSNDQDRRVGLFHGLLNTAALGLQCASLGTRMAGHRGTARALAAASLMVTAAAGYLGGHLVFTRGVMVSRVAWAAGPRRWTRALQEADLPDDSPTPVEAEGRQIMLYRHGGSLYAIDNICSHAGGLLSRGAVAELTVTCPLHGSRFALTDGCISRGPASQPQPVLPTRIRNGWIEVRGSQPAPRRPASGRTRP</sequence>
<evidence type="ECO:0000256" key="2">
    <source>
        <dbReference type="ARBA" id="ARBA00022723"/>
    </source>
</evidence>
<proteinExistence type="predicted"/>
<feature type="domain" description="Rieske" evidence="6">
    <location>
        <begin position="223"/>
        <end position="318"/>
    </location>
</feature>
<dbReference type="GO" id="GO:0051537">
    <property type="term" value="F:2 iron, 2 sulfur cluster binding"/>
    <property type="evidence" value="ECO:0007669"/>
    <property type="project" value="UniProtKB-KW"/>
</dbReference>
<dbReference type="GO" id="GO:0046872">
    <property type="term" value="F:metal ion binding"/>
    <property type="evidence" value="ECO:0007669"/>
    <property type="project" value="UniProtKB-KW"/>
</dbReference>
<dbReference type="OrthoDB" id="9795104at2"/>
<dbReference type="PANTHER" id="PTHR21496:SF23">
    <property type="entry name" value="3-PHENYLPROPIONATE_CINNAMIC ACID DIOXYGENASE FERREDOXIN SUBUNIT"/>
    <property type="match status" value="1"/>
</dbReference>
<dbReference type="Proteomes" id="UP000460272">
    <property type="component" value="Unassembled WGS sequence"/>
</dbReference>
<keyword evidence="1" id="KW-0001">2Fe-2S</keyword>
<dbReference type="PROSITE" id="PS51296">
    <property type="entry name" value="RIESKE"/>
    <property type="match status" value="1"/>
</dbReference>
<name>A0A6P2C769_9ACTN</name>